<feature type="non-terminal residue" evidence="1">
    <location>
        <position position="1"/>
    </location>
</feature>
<organism evidence="1 2">
    <name type="scientific">Pararge aegeria aegeria</name>
    <dbReference type="NCBI Taxonomy" id="348720"/>
    <lineage>
        <taxon>Eukaryota</taxon>
        <taxon>Metazoa</taxon>
        <taxon>Ecdysozoa</taxon>
        <taxon>Arthropoda</taxon>
        <taxon>Hexapoda</taxon>
        <taxon>Insecta</taxon>
        <taxon>Pterygota</taxon>
        <taxon>Neoptera</taxon>
        <taxon>Endopterygota</taxon>
        <taxon>Lepidoptera</taxon>
        <taxon>Glossata</taxon>
        <taxon>Ditrysia</taxon>
        <taxon>Papilionoidea</taxon>
        <taxon>Nymphalidae</taxon>
        <taxon>Satyrinae</taxon>
        <taxon>Satyrini</taxon>
        <taxon>Parargina</taxon>
        <taxon>Pararge</taxon>
    </lineage>
</organism>
<sequence length="51" mass="5474">MSLAKNISEGMEEAIGAVPSYAELDTAIENIGQTLDILDMGEFPHTDKSYG</sequence>
<protein>
    <submittedName>
        <fullName evidence="1">Jg565 protein</fullName>
    </submittedName>
</protein>
<comment type="caution">
    <text evidence="1">The sequence shown here is derived from an EMBL/GenBank/DDBJ whole genome shotgun (WGS) entry which is preliminary data.</text>
</comment>
<dbReference type="EMBL" id="CAKXAJ010009196">
    <property type="protein sequence ID" value="CAH2211100.1"/>
    <property type="molecule type" value="Genomic_DNA"/>
</dbReference>
<keyword evidence="2" id="KW-1185">Reference proteome</keyword>
<proteinExistence type="predicted"/>
<gene>
    <name evidence="1" type="primary">jg565</name>
    <name evidence="1" type="ORF">PAEG_LOCUS2937</name>
</gene>
<reference evidence="1" key="1">
    <citation type="submission" date="2022-03" db="EMBL/GenBank/DDBJ databases">
        <authorList>
            <person name="Lindestad O."/>
        </authorList>
    </citation>
    <scope>NUCLEOTIDE SEQUENCE</scope>
</reference>
<evidence type="ECO:0000313" key="2">
    <source>
        <dbReference type="Proteomes" id="UP000838756"/>
    </source>
</evidence>
<name>A0A8S4QJS4_9NEOP</name>
<evidence type="ECO:0000313" key="1">
    <source>
        <dbReference type="EMBL" id="CAH2211100.1"/>
    </source>
</evidence>
<dbReference type="Proteomes" id="UP000838756">
    <property type="component" value="Unassembled WGS sequence"/>
</dbReference>
<accession>A0A8S4QJS4</accession>
<dbReference type="AlphaFoldDB" id="A0A8S4QJS4"/>